<comment type="cofactor">
    <cofactor evidence="4">
        <name>Zn(2+)</name>
        <dbReference type="ChEBI" id="CHEBI:29105"/>
    </cofactor>
    <text evidence="4">Binds 2 Zn(2+) ions per subunit.</text>
</comment>
<evidence type="ECO:0000259" key="5">
    <source>
        <dbReference type="Pfam" id="PF07687"/>
    </source>
</evidence>
<evidence type="ECO:0000313" key="6">
    <source>
        <dbReference type="EnsemblMetazoa" id="PPAI009813-PA"/>
    </source>
</evidence>
<sequence length="348" mass="39105">MSKNWEDNKEIQIFREYLRIPSVHPNPNYEPCVEFLKRQAQDLELEVKVYHPVNDKNPIVVLSLIGKDPSLPTILLNSHMDVVPVVPDQWTYPAFDAHMDDQGRIFARGSQDMKSVGTQYLGALRALKKSGTSFKRTIHVVFVPDEELGRPPGHGSALLENTAGEKVCFILSKMMDLRGKEIAKIDETKKYEGMGTSINVTKLSGGLQNNVIPSLLSVTFDLRLDINEDHEALLKQFQDWCEEAGGSIEMVFERKDKKTPATKLDNSNIFWVAFEKATEELGIKVQPIVCPAATDSSFMRDVGVPSIGFSPINNTPILIHGHNEFIYAENYLKGIEIYQKIITNVANC</sequence>
<dbReference type="SUPFAM" id="SSF53187">
    <property type="entry name" value="Zn-dependent exopeptidases"/>
    <property type="match status" value="1"/>
</dbReference>
<feature type="binding site" evidence="4">
    <location>
        <position position="112"/>
    </location>
    <ligand>
        <name>Zn(2+)</name>
        <dbReference type="ChEBI" id="CHEBI:29105"/>
        <label>2</label>
    </ligand>
</feature>
<proteinExistence type="inferred from homology"/>
<feature type="binding site" evidence="4">
    <location>
        <position position="79"/>
    </location>
    <ligand>
        <name>Zn(2+)</name>
        <dbReference type="ChEBI" id="CHEBI:29105"/>
        <label>1</label>
    </ligand>
</feature>
<dbReference type="InterPro" id="IPR036264">
    <property type="entry name" value="Bact_exopeptidase_dim_dom"/>
</dbReference>
<dbReference type="InterPro" id="IPR001261">
    <property type="entry name" value="ArgE/DapE_CS"/>
</dbReference>
<evidence type="ECO:0000256" key="1">
    <source>
        <dbReference type="ARBA" id="ARBA00006247"/>
    </source>
</evidence>
<evidence type="ECO:0000256" key="4">
    <source>
        <dbReference type="PIRSR" id="PIRSR036696-2"/>
    </source>
</evidence>
<keyword evidence="4" id="KW-0862">Zinc</keyword>
<evidence type="ECO:0000256" key="3">
    <source>
        <dbReference type="PIRSR" id="PIRSR036696-1"/>
    </source>
</evidence>
<dbReference type="PANTHER" id="PTHR45892">
    <property type="entry name" value="AMINOACYLASE-1"/>
    <property type="match status" value="1"/>
</dbReference>
<dbReference type="PIRSF" id="PIRSF036696">
    <property type="entry name" value="ACY-1"/>
    <property type="match status" value="1"/>
</dbReference>
<feature type="binding site" evidence="4">
    <location>
        <position position="320"/>
    </location>
    <ligand>
        <name>Zn(2+)</name>
        <dbReference type="ChEBI" id="CHEBI:29105"/>
        <label>2</label>
    </ligand>
</feature>
<dbReference type="FunFam" id="1.10.150.900:FF:000001">
    <property type="entry name" value="Aminoacylase-1, putative"/>
    <property type="match status" value="1"/>
</dbReference>
<feature type="active site" evidence="3">
    <location>
        <position position="81"/>
    </location>
</feature>
<dbReference type="VEuPathDB" id="VectorBase:PPAPM1_008122"/>
<keyword evidence="7" id="KW-1185">Reference proteome</keyword>
<reference evidence="6" key="1">
    <citation type="submission" date="2022-08" db="UniProtKB">
        <authorList>
            <consortium name="EnsemblMetazoa"/>
        </authorList>
    </citation>
    <scope>IDENTIFICATION</scope>
    <source>
        <strain evidence="6">Israel</strain>
    </source>
</reference>
<evidence type="ECO:0000313" key="7">
    <source>
        <dbReference type="Proteomes" id="UP000092462"/>
    </source>
</evidence>
<dbReference type="Pfam" id="PF07687">
    <property type="entry name" value="M20_dimer"/>
    <property type="match status" value="1"/>
</dbReference>
<dbReference type="Pfam" id="PF01546">
    <property type="entry name" value="Peptidase_M20"/>
    <property type="match status" value="1"/>
</dbReference>
<organism evidence="6 7">
    <name type="scientific">Phlebotomus papatasi</name>
    <name type="common">Sandfly</name>
    <dbReference type="NCBI Taxonomy" id="29031"/>
    <lineage>
        <taxon>Eukaryota</taxon>
        <taxon>Metazoa</taxon>
        <taxon>Ecdysozoa</taxon>
        <taxon>Arthropoda</taxon>
        <taxon>Hexapoda</taxon>
        <taxon>Insecta</taxon>
        <taxon>Pterygota</taxon>
        <taxon>Neoptera</taxon>
        <taxon>Endopterygota</taxon>
        <taxon>Diptera</taxon>
        <taxon>Nematocera</taxon>
        <taxon>Psychodoidea</taxon>
        <taxon>Psychodidae</taxon>
        <taxon>Phlebotomus</taxon>
        <taxon>Phlebotomus</taxon>
    </lineage>
</organism>
<dbReference type="EnsemblMetazoa" id="PPAI009813-RA">
    <property type="protein sequence ID" value="PPAI009813-PA"/>
    <property type="gene ID" value="PPAI009813"/>
</dbReference>
<feature type="domain" description="Peptidase M20 dimerisation" evidence="5">
    <location>
        <begin position="153"/>
        <end position="245"/>
    </location>
</feature>
<comment type="similarity">
    <text evidence="1">Belongs to the peptidase M20A family.</text>
</comment>
<dbReference type="SUPFAM" id="SSF55031">
    <property type="entry name" value="Bacterial exopeptidase dimerisation domain"/>
    <property type="match status" value="1"/>
</dbReference>
<dbReference type="VEuPathDB" id="VectorBase:PPAI009813"/>
<feature type="binding site" evidence="4">
    <location>
        <position position="147"/>
    </location>
    <ligand>
        <name>Zn(2+)</name>
        <dbReference type="ChEBI" id="CHEBI:29105"/>
        <label>2</label>
    </ligand>
</feature>
<dbReference type="PROSITE" id="PS00758">
    <property type="entry name" value="ARGE_DAPE_CPG2_1"/>
    <property type="match status" value="1"/>
</dbReference>
<keyword evidence="2" id="KW-0378">Hydrolase</keyword>
<accession>A0A1B0GQK9</accession>
<protein>
    <recommendedName>
        <fullName evidence="5">Peptidase M20 dimerisation domain-containing protein</fullName>
    </recommendedName>
</protein>
<keyword evidence="4" id="KW-0479">Metal-binding</keyword>
<feature type="active site" description="Proton acceptor" evidence="3">
    <location>
        <position position="146"/>
    </location>
</feature>
<name>A0A1B0GQK9_PHLPP</name>
<dbReference type="AlphaFoldDB" id="A0A1B0GQK9"/>
<dbReference type="Gene3D" id="1.10.150.900">
    <property type="match status" value="1"/>
</dbReference>
<dbReference type="Gene3D" id="3.40.630.10">
    <property type="entry name" value="Zn peptidases"/>
    <property type="match status" value="1"/>
</dbReference>
<feature type="binding site" evidence="4">
    <location>
        <position position="112"/>
    </location>
    <ligand>
        <name>Zn(2+)</name>
        <dbReference type="ChEBI" id="CHEBI:29105"/>
        <label>1</label>
    </ligand>
</feature>
<dbReference type="Proteomes" id="UP000092462">
    <property type="component" value="Unassembled WGS sequence"/>
</dbReference>
<evidence type="ECO:0000256" key="2">
    <source>
        <dbReference type="ARBA" id="ARBA00022801"/>
    </source>
</evidence>
<dbReference type="PANTHER" id="PTHR45892:SF1">
    <property type="entry name" value="AMINOACYLASE-1"/>
    <property type="match status" value="1"/>
</dbReference>
<dbReference type="EMBL" id="AJVK01007305">
    <property type="status" value="NOT_ANNOTATED_CDS"/>
    <property type="molecule type" value="Genomic_DNA"/>
</dbReference>
<dbReference type="InterPro" id="IPR011650">
    <property type="entry name" value="Peptidase_M20_dimer"/>
</dbReference>
<dbReference type="GO" id="GO:0004046">
    <property type="term" value="F:aminoacylase activity"/>
    <property type="evidence" value="ECO:0007669"/>
    <property type="project" value="TreeGrafter"/>
</dbReference>
<dbReference type="InterPro" id="IPR052083">
    <property type="entry name" value="Aminoacylase-1_M20A"/>
</dbReference>
<dbReference type="InterPro" id="IPR002933">
    <property type="entry name" value="Peptidase_M20"/>
</dbReference>
<dbReference type="GO" id="GO:0046872">
    <property type="term" value="F:metal ion binding"/>
    <property type="evidence" value="ECO:0007669"/>
    <property type="project" value="UniProtKB-KW"/>
</dbReference>